<dbReference type="HOGENOM" id="CLU_254607_0_0_1"/>
<reference evidence="3 4" key="1">
    <citation type="journal article" date="2012" name="PLoS Pathog.">
        <title>Diverse lifestyles and strategies of plant pathogenesis encoded in the genomes of eighteen Dothideomycetes fungi.</title>
        <authorList>
            <person name="Ohm R.A."/>
            <person name="Feau N."/>
            <person name="Henrissat B."/>
            <person name="Schoch C.L."/>
            <person name="Horwitz B.A."/>
            <person name="Barry K.W."/>
            <person name="Condon B.J."/>
            <person name="Copeland A.C."/>
            <person name="Dhillon B."/>
            <person name="Glaser F."/>
            <person name="Hesse C.N."/>
            <person name="Kosti I."/>
            <person name="LaButti K."/>
            <person name="Lindquist E.A."/>
            <person name="Lucas S."/>
            <person name="Salamov A.A."/>
            <person name="Bradshaw R.E."/>
            <person name="Ciuffetti L."/>
            <person name="Hamelin R.C."/>
            <person name="Kema G.H.J."/>
            <person name="Lawrence C."/>
            <person name="Scott J.A."/>
            <person name="Spatafora J.W."/>
            <person name="Turgeon B.G."/>
            <person name="de Wit P.J.G.M."/>
            <person name="Zhong S."/>
            <person name="Goodwin S.B."/>
            <person name="Grigoriev I.V."/>
        </authorList>
    </citation>
    <scope>NUCLEOTIDE SEQUENCE [LARGE SCALE GENOMIC DNA]</scope>
    <source>
        <strain evidence="3 4">UAMH 10762</strain>
    </source>
</reference>
<evidence type="ECO:0000256" key="1">
    <source>
        <dbReference type="PIRSR" id="PIRSR632852-1"/>
    </source>
</evidence>
<feature type="region of interest" description="Disordered" evidence="2">
    <location>
        <begin position="544"/>
        <end position="609"/>
    </location>
</feature>
<dbReference type="GO" id="GO:0006307">
    <property type="term" value="P:DNA alkylation repair"/>
    <property type="evidence" value="ECO:0007669"/>
    <property type="project" value="TreeGrafter"/>
</dbReference>
<feature type="region of interest" description="Disordered" evidence="2">
    <location>
        <begin position="301"/>
        <end position="343"/>
    </location>
</feature>
<dbReference type="STRING" id="717646.M2N449"/>
<dbReference type="SUPFAM" id="SSF51197">
    <property type="entry name" value="Clavaminate synthase-like"/>
    <property type="match status" value="1"/>
</dbReference>
<dbReference type="GeneID" id="19112911"/>
<feature type="compositionally biased region" description="Polar residues" evidence="2">
    <location>
        <begin position="162"/>
        <end position="172"/>
    </location>
</feature>
<dbReference type="GO" id="GO:0051747">
    <property type="term" value="F:cytosine C-5 DNA demethylase activity"/>
    <property type="evidence" value="ECO:0007669"/>
    <property type="project" value="TreeGrafter"/>
</dbReference>
<dbReference type="PANTHER" id="PTHR31573">
    <property type="entry name" value="ALPHA-KETOGLUTARATE-DEPENDENT DIOXYGENASE ALKB HOMOLOG 2"/>
    <property type="match status" value="1"/>
</dbReference>
<dbReference type="eggNOG" id="ENOG502RXDU">
    <property type="taxonomic scope" value="Eukaryota"/>
</dbReference>
<evidence type="ECO:0000313" key="3">
    <source>
        <dbReference type="EMBL" id="EMC93794.1"/>
    </source>
</evidence>
<dbReference type="Gene3D" id="2.60.120.590">
    <property type="entry name" value="Alpha-ketoglutarate-dependent dioxygenase AlkB-like"/>
    <property type="match status" value="1"/>
</dbReference>
<feature type="region of interest" description="Disordered" evidence="2">
    <location>
        <begin position="405"/>
        <end position="425"/>
    </location>
</feature>
<dbReference type="Proteomes" id="UP000011761">
    <property type="component" value="Unassembled WGS sequence"/>
</dbReference>
<dbReference type="KEGG" id="bcom:BAUCODRAFT_36249"/>
<feature type="compositionally biased region" description="Basic and acidic residues" evidence="2">
    <location>
        <begin position="405"/>
        <end position="417"/>
    </location>
</feature>
<feature type="compositionally biased region" description="Polar residues" evidence="2">
    <location>
        <begin position="132"/>
        <end position="143"/>
    </location>
</feature>
<feature type="region of interest" description="Disordered" evidence="2">
    <location>
        <begin position="27"/>
        <end position="173"/>
    </location>
</feature>
<dbReference type="OrthoDB" id="2163491at2759"/>
<organism evidence="3 4">
    <name type="scientific">Baudoinia panamericana (strain UAMH 10762)</name>
    <name type="common">Angels' share fungus</name>
    <name type="synonym">Baudoinia compniacensis (strain UAMH 10762)</name>
    <dbReference type="NCBI Taxonomy" id="717646"/>
    <lineage>
        <taxon>Eukaryota</taxon>
        <taxon>Fungi</taxon>
        <taxon>Dikarya</taxon>
        <taxon>Ascomycota</taxon>
        <taxon>Pezizomycotina</taxon>
        <taxon>Dothideomycetes</taxon>
        <taxon>Dothideomycetidae</taxon>
        <taxon>Mycosphaerellales</taxon>
        <taxon>Teratosphaeriaceae</taxon>
        <taxon>Baudoinia</taxon>
    </lineage>
</organism>
<dbReference type="RefSeq" id="XP_007678588.1">
    <property type="nucleotide sequence ID" value="XM_007680398.1"/>
</dbReference>
<protein>
    <submittedName>
        <fullName evidence="3">Uncharacterized protein</fullName>
    </submittedName>
</protein>
<accession>M2N449</accession>
<feature type="compositionally biased region" description="Low complexity" evidence="2">
    <location>
        <begin position="87"/>
        <end position="111"/>
    </location>
</feature>
<feature type="binding site" evidence="1">
    <location>
        <position position="1232"/>
    </location>
    <ligand>
        <name>2-oxoglutarate</name>
        <dbReference type="ChEBI" id="CHEBI:16810"/>
    </ligand>
</feature>
<feature type="compositionally biased region" description="Basic residues" evidence="2">
    <location>
        <begin position="75"/>
        <end position="86"/>
    </location>
</feature>
<proteinExistence type="predicted"/>
<dbReference type="GO" id="GO:0035516">
    <property type="term" value="F:broad specificity oxidative DNA demethylase activity"/>
    <property type="evidence" value="ECO:0007669"/>
    <property type="project" value="TreeGrafter"/>
</dbReference>
<gene>
    <name evidence="3" type="ORF">BAUCODRAFT_36249</name>
</gene>
<dbReference type="InterPro" id="IPR032852">
    <property type="entry name" value="ALKBH2"/>
</dbReference>
<name>M2N449_BAUPA</name>
<feature type="compositionally biased region" description="Low complexity" evidence="2">
    <location>
        <begin position="45"/>
        <end position="54"/>
    </location>
</feature>
<feature type="binding site" evidence="1">
    <location>
        <position position="1233"/>
    </location>
    <ligand>
        <name>substrate</name>
    </ligand>
</feature>
<evidence type="ECO:0000256" key="2">
    <source>
        <dbReference type="SAM" id="MobiDB-lite"/>
    </source>
</evidence>
<feature type="binding site" evidence="1">
    <location>
        <position position="1223"/>
    </location>
    <ligand>
        <name>2-oxoglutarate</name>
        <dbReference type="ChEBI" id="CHEBI:16810"/>
    </ligand>
</feature>
<feature type="compositionally biased region" description="Basic and acidic residues" evidence="2">
    <location>
        <begin position="235"/>
        <end position="248"/>
    </location>
</feature>
<evidence type="ECO:0000313" key="4">
    <source>
        <dbReference type="Proteomes" id="UP000011761"/>
    </source>
</evidence>
<feature type="region of interest" description="Disordered" evidence="2">
    <location>
        <begin position="223"/>
        <end position="271"/>
    </location>
</feature>
<dbReference type="EMBL" id="KB445559">
    <property type="protein sequence ID" value="EMC93794.1"/>
    <property type="molecule type" value="Genomic_DNA"/>
</dbReference>
<dbReference type="InterPro" id="IPR037151">
    <property type="entry name" value="AlkB-like_sf"/>
</dbReference>
<dbReference type="PANTHER" id="PTHR31573:SF4">
    <property type="entry name" value="FE2OG DIOXYGENASE DOMAIN-CONTAINING PROTEIN"/>
    <property type="match status" value="1"/>
</dbReference>
<keyword evidence="4" id="KW-1185">Reference proteome</keyword>
<dbReference type="GO" id="GO:0008198">
    <property type="term" value="F:ferrous iron binding"/>
    <property type="evidence" value="ECO:0007669"/>
    <property type="project" value="TreeGrafter"/>
</dbReference>
<feature type="compositionally biased region" description="Polar residues" evidence="2">
    <location>
        <begin position="301"/>
        <end position="318"/>
    </location>
</feature>
<sequence length="1396" mass="153156">MAESFGSTPLARVERRSSMRTAIKKSIQELEPSPHPPNLHSVDKTQQAQTTATGQRKRKKVFEDLEAEGMDSIRRKQRRAAKRPKTTKTPPRQKAGSAPSATASGANTTSAQREVPPLEGSDSVVQEPMPQVTDQQRTETGVTSFVGGNVGGDTLSREEVEQTLSGDESSVLSEHDDAEFAGMDNMHRQQTTECPKHTVDRINQPSAVVTSMSIQTADRLANRTLAPSSPILDSEAPKNDPKTTRTEQRIPSLPDPALSVSPGHTIVHPRSENQPRDTAIFSALTDETALLITLTHQTNSQQNYSTGAWTTTSQTQPKAQKGGSKPIALHPYSPASSTTLGRRKPSDQVYVALTETEAETSVSVNSALPTMLHAEELGLVIKLSVPPEAFPSLAAKSAIIKDVHHTRSADGGRDLSTRRSTRKSIARPRFAAVDDETDWDSIVNDVAETSGLDTYGDSNILVASNGKAWGRAKPGLAAVKDTEGRPLKRLKTKSKACNACAKAKRRCVHTQLEMETLAVQPKMVKTSSPASKKPNTGARAIARGYSKPAATKPPPDDAATTPATEKEASAKTAAKPARSDGDTTSPRKRKRNYLSDTTGLATPAPKAKKARTIVTALLTPPNSPPEQNDDLLAHVDTNVLALSKAMTRRQPLSQKPAPIGDPLVWADSRQALCETVPYFKKPQGGCHQNDKHAYAFLFDGVGHCREYMDQDVIIARAGGSMEADSTTGSMLQGKDQTMDDSQVEAVMNDLVMQNPIVIICGNKHEGAPCSMPHRYCVLGWYKPVMVWAEKTAGKRHKTYTTIKYRLERLQSCNAWYAPAQTPPLDHAPDVLPVRLEEAQCRSCHKKYPQIYLESWLCLNPDCADFWKLERGRGEEAPCGKLEYNPAFLLHRTQWQNESEPYSVRVPLPEVGKAIGDNLTKINTRGVCCPVCGRCNPRYLWAGWRCDNDNPNCNWEGLWPQHAPVMPAALHVPWEVTGRGPSLTRNKHESGVHVEVRYTHSYKVYKYTFDGIVGSFIHAVANDRTNGEANGPDKMLWDIQACEMGLERRRFAAEKNSGSKAEKTVAAASTPFGPPTPSSLSAPCPPPAIEGLPASSEMLSSSELLPSTQVPFPLELCASPDVPASSEVPMALAPATEDHVDVDAPTDATPGAMNDVNQGKDHGDFMTAFSMNFGMPYKFVATGASRSFSDAPWPVKAARSRLNWAARELLSGEADFNEELIFAYMEGQKIEYHDEGEEGLGPRIATLSLGGKAKMHMRMKAKHFYGVSKTGVLTAEKPVLGSVQYEARLKHWEELQLLDDKQTYQRRLKEVPKELGLSHTRNGQHKDLVTVTLSHGDIILMDGYDIQKYLEHKVVPEGYLRFALTCRNVLTHHLKEHERPSYVVEPDDYGYDGRNLL</sequence>